<organism evidence="1 2">
    <name type="scientific">Vibrio harveyi</name>
    <name type="common">Beneckea harveyi</name>
    <dbReference type="NCBI Taxonomy" id="669"/>
    <lineage>
        <taxon>Bacteria</taxon>
        <taxon>Pseudomonadati</taxon>
        <taxon>Pseudomonadota</taxon>
        <taxon>Gammaproteobacteria</taxon>
        <taxon>Vibrionales</taxon>
        <taxon>Vibrionaceae</taxon>
        <taxon>Vibrio</taxon>
    </lineage>
</organism>
<evidence type="ECO:0000313" key="1">
    <source>
        <dbReference type="EMBL" id="RIW09383.1"/>
    </source>
</evidence>
<protein>
    <recommendedName>
        <fullName evidence="3">Lipoprotein</fullName>
    </recommendedName>
</protein>
<gene>
    <name evidence="1" type="ORF">DS957_018540</name>
</gene>
<proteinExistence type="predicted"/>
<dbReference type="PROSITE" id="PS51257">
    <property type="entry name" value="PROKAR_LIPOPROTEIN"/>
    <property type="match status" value="1"/>
</dbReference>
<dbReference type="EMBL" id="QOUW02000085">
    <property type="protein sequence ID" value="RIW09383.1"/>
    <property type="molecule type" value="Genomic_DNA"/>
</dbReference>
<dbReference type="Gene3D" id="3.90.226.10">
    <property type="entry name" value="2-enoyl-CoA Hydratase, Chain A, domain 1"/>
    <property type="match status" value="1"/>
</dbReference>
<name>A0A8B3DFU1_VIBHA</name>
<dbReference type="InterPro" id="IPR029045">
    <property type="entry name" value="ClpP/crotonase-like_dom_sf"/>
</dbReference>
<reference evidence="1 2" key="1">
    <citation type="submission" date="2018-08" db="EMBL/GenBank/DDBJ databases">
        <title>Vibrio harveyi strains pathogenic to white snook Centropomus viridis Lockington (1877) and potential probiotic bacteria.</title>
        <authorList>
            <person name="Soto-Rodriguez S."/>
            <person name="Gomez-Gil B."/>
            <person name="Lozano-Olvera R."/>
        </authorList>
    </citation>
    <scope>NUCLEOTIDE SEQUENCE [LARGE SCALE GENOMIC DNA]</scope>
    <source>
        <strain evidence="1 2">CAIM 1508</strain>
    </source>
</reference>
<evidence type="ECO:0000313" key="2">
    <source>
        <dbReference type="Proteomes" id="UP000253437"/>
    </source>
</evidence>
<dbReference type="Proteomes" id="UP000253437">
    <property type="component" value="Unassembled WGS sequence"/>
</dbReference>
<evidence type="ECO:0008006" key="3">
    <source>
        <dbReference type="Google" id="ProtNLM"/>
    </source>
</evidence>
<comment type="caution">
    <text evidence="1">The sequence shown here is derived from an EMBL/GenBank/DDBJ whole genome shotgun (WGS) entry which is preliminary data.</text>
</comment>
<dbReference type="AlphaFoldDB" id="A0A8B3DFU1"/>
<accession>A0A8B3DFU1</accession>
<dbReference type="SUPFAM" id="SSF52096">
    <property type="entry name" value="ClpP/crotonase"/>
    <property type="match status" value="1"/>
</dbReference>
<sequence>MERDMQRWLSALTLAGLAGCSLSNEIYMEGRTLYFNGEITAEKVTEAIELANVQPNGVVAMMIDSDSGEYRPAMELGRWVYTNQVHLIVNGTCASACANYVLTAAPSTLVMKDSDVLWFGGAMQDEWDVDGFDQKELEQWQQSLSLWRQHEDAFFALVDVNPKITMFGHMNKREKLHKAGCDIDDAAWMYHIDDMQKLGLNNIVYADPDALITARKDAPGCVINLEDSDF</sequence>